<reference evidence="4 5" key="1">
    <citation type="journal article" date="2015" name="Nat. Commun.">
        <title>Outbred genome sequencing and CRISPR/Cas9 gene editing in butterflies.</title>
        <authorList>
            <person name="Li X."/>
            <person name="Fan D."/>
            <person name="Zhang W."/>
            <person name="Liu G."/>
            <person name="Zhang L."/>
            <person name="Zhao L."/>
            <person name="Fang X."/>
            <person name="Chen L."/>
            <person name="Dong Y."/>
            <person name="Chen Y."/>
            <person name="Ding Y."/>
            <person name="Zhao R."/>
            <person name="Feng M."/>
            <person name="Zhu Y."/>
            <person name="Feng Y."/>
            <person name="Jiang X."/>
            <person name="Zhu D."/>
            <person name="Xiang H."/>
            <person name="Feng X."/>
            <person name="Li S."/>
            <person name="Wang J."/>
            <person name="Zhang G."/>
            <person name="Kronforst M.R."/>
            <person name="Wang W."/>
        </authorList>
    </citation>
    <scope>NUCLEOTIDE SEQUENCE [LARGE SCALE GENOMIC DNA]</scope>
    <source>
        <strain evidence="4">Ya'a_city_454_Px</strain>
        <tissue evidence="4">Whole body</tissue>
    </source>
</reference>
<feature type="domain" description="URB1 C-terminal" evidence="3">
    <location>
        <begin position="1604"/>
        <end position="1806"/>
    </location>
</feature>
<dbReference type="EMBL" id="KQ459232">
    <property type="protein sequence ID" value="KPJ02479.1"/>
    <property type="molecule type" value="Genomic_DNA"/>
</dbReference>
<dbReference type="InterPro" id="IPR039844">
    <property type="entry name" value="URB1"/>
</dbReference>
<proteinExistence type="predicted"/>
<dbReference type="Proteomes" id="UP000053268">
    <property type="component" value="Unassembled WGS sequence"/>
</dbReference>
<accession>A0A194QAL9</accession>
<dbReference type="InterPro" id="IPR021714">
    <property type="entry name" value="URB1_N"/>
</dbReference>
<gene>
    <name evidence="4" type="ORF">RR46_09682</name>
</gene>
<dbReference type="GO" id="GO:0000466">
    <property type="term" value="P:maturation of 5.8S rRNA from tricistronic rRNA transcript (SSU-rRNA, 5.8S rRNA, LSU-rRNA)"/>
    <property type="evidence" value="ECO:0007669"/>
    <property type="project" value="TreeGrafter"/>
</dbReference>
<organism evidence="4 5">
    <name type="scientific">Papilio xuthus</name>
    <name type="common">Asian swallowtail butterfly</name>
    <dbReference type="NCBI Taxonomy" id="66420"/>
    <lineage>
        <taxon>Eukaryota</taxon>
        <taxon>Metazoa</taxon>
        <taxon>Ecdysozoa</taxon>
        <taxon>Arthropoda</taxon>
        <taxon>Hexapoda</taxon>
        <taxon>Insecta</taxon>
        <taxon>Pterygota</taxon>
        <taxon>Neoptera</taxon>
        <taxon>Endopterygota</taxon>
        <taxon>Lepidoptera</taxon>
        <taxon>Glossata</taxon>
        <taxon>Ditrysia</taxon>
        <taxon>Papilionoidea</taxon>
        <taxon>Papilionidae</taxon>
        <taxon>Papilioninae</taxon>
        <taxon>Papilio</taxon>
    </lineage>
</organism>
<dbReference type="Pfam" id="PF11707">
    <property type="entry name" value="Npa1"/>
    <property type="match status" value="1"/>
</dbReference>
<dbReference type="PANTHER" id="PTHR13500">
    <property type="entry name" value="NUCLEOLAR PRERIBOSOMAL-ASSOCIATED PROTEIN 1"/>
    <property type="match status" value="1"/>
</dbReference>
<name>A0A194QAL9_PAPXU</name>
<evidence type="ECO:0000256" key="1">
    <source>
        <dbReference type="SAM" id="MobiDB-lite"/>
    </source>
</evidence>
<evidence type="ECO:0000259" key="3">
    <source>
        <dbReference type="Pfam" id="PF16201"/>
    </source>
</evidence>
<feature type="region of interest" description="Disordered" evidence="1">
    <location>
        <begin position="1"/>
        <end position="39"/>
    </location>
</feature>
<dbReference type="InterPro" id="IPR032436">
    <property type="entry name" value="URB1_C"/>
</dbReference>
<evidence type="ECO:0000313" key="5">
    <source>
        <dbReference type="Proteomes" id="UP000053268"/>
    </source>
</evidence>
<protein>
    <submittedName>
        <fullName evidence="4">Nucleolar pre-ribosomal-associated protein 1</fullName>
    </submittedName>
</protein>
<keyword evidence="5" id="KW-1185">Reference proteome</keyword>
<feature type="domain" description="URB1 N-terminal" evidence="2">
    <location>
        <begin position="104"/>
        <end position="404"/>
    </location>
</feature>
<evidence type="ECO:0000313" key="4">
    <source>
        <dbReference type="EMBL" id="KPJ02479.1"/>
    </source>
</evidence>
<dbReference type="Pfam" id="PF16201">
    <property type="entry name" value="NopRA1"/>
    <property type="match status" value="1"/>
</dbReference>
<dbReference type="PANTHER" id="PTHR13500:SF0">
    <property type="entry name" value="NUCLEOLAR PRE-RIBOSOMAL-ASSOCIATED PROTEIN 1"/>
    <property type="match status" value="1"/>
</dbReference>
<dbReference type="GO" id="GO:0000463">
    <property type="term" value="P:maturation of LSU-rRNA from tricistronic rRNA transcript (SSU-rRNA, 5.8S rRNA, LSU-rRNA)"/>
    <property type="evidence" value="ECO:0007669"/>
    <property type="project" value="TreeGrafter"/>
</dbReference>
<dbReference type="GO" id="GO:0005730">
    <property type="term" value="C:nucleolus"/>
    <property type="evidence" value="ECO:0007669"/>
    <property type="project" value="TreeGrafter"/>
</dbReference>
<feature type="compositionally biased region" description="Basic and acidic residues" evidence="1">
    <location>
        <begin position="1"/>
        <end position="21"/>
    </location>
</feature>
<dbReference type="STRING" id="66420.A0A194QAL9"/>
<evidence type="ECO:0000259" key="2">
    <source>
        <dbReference type="Pfam" id="PF11707"/>
    </source>
</evidence>
<sequence>MGKRKYDNTETDPAKKIKPDDIENNDEIESKQPQSDETSQIKKSLQKHSFDMKHFRKELASKQGQTMVLTQFLNVCLNPDNEVDYILEYLKIGGNSHEILRQITQDNKKNLTLATPAFHLFHLIIVKVQSSLPHMITITEEACRYFLNTFIPTVEIMISENSGPRHRKIILNLLTSMVTLNSDLGVEILNQLPLTPKHLQYILEKPNYKEKDNVRTAFVHFMTSFLIEGHLPLIKALLEKQGLLGLVIPGLVHDEAEAVLIFLNILKKNIIDNTFISKTLKLKTFNQQVLYNMFKVFSWKGPPEMNSELRNKLRPEITNLLSEIMVTLFTSHRLGLYFIDNSLGTTDVNKNPNLYKALLSLKRPWENEDECDVILQIIHKCPDLHRAIISVVEQSFQPQHSPIWERTIEFTIKLIEKLKPEDVVHKMKNLTPLQTANFIRFVTLPVPLLKHIQPNIGQDRTISLYCAKVLVKMLQMLKRYIQILESVDNQSLIIELKNKLEYFFPKHLPPPSTIVLLIQNVMNVSNNSVESSQDYSIPKPDDADSLLVLVELLLLYNFIHPAFFESLEGNIDIKSILDYSMNISSNTSLLKFKIVSLWLMLDSSAVSTKNPMFKDLFRIMLDVYTNDTDDTWLQTKDTLHIFFKNTNIFEDDEDEIHIVLYALRKVKVNPISLIGDIIEYAIKNKKELTTLVRNQINSLEISDANKDENLDALFNGLMKKKCNDDNIFMDNKTPSPFVIACIQYTMPNKDAKKSLKQFLSLYIANLLHSNYSPELTEILMGDSKVDVRNYVASWMGEPITLTDVVVGKDNVLCNLSKSIIANEDLTIEQIFTFLEKSSDEEKDIEIAGCLKIVKAVNSSELLIWSRYLIFCFVKLTQMNRFTEVEEDKIKRYIDCLIEICKKQHMGQVCRDIILNMFKNTHVLKIYTPIEQKRNESDVIATKLLLHVLTKHSEIVNYLNKKKNILLPYQMKNFKEVMNILKKIKKKKYIKSQHTVKILEEVGLRKKDDMLIMNYIFNADLNTCVSDEKEPSLSLEILCVIITKYSKTIKLDLPQDVLLKSLKMYCQLLKSLEININLTSMEEALISYFENKPQYVSCVSEDIFRSFFQSNTVRKSTSQLAYTLLKFDEKLCKIFKEEIDRPQILSQRELTLPLGNAVLNHKTFLSSNKEFLSKIYEEYKSNINKYLEKPHKAGQIYLTNWNFIKKLIIECMDIQDCKKILTKTYKFELIDIGHINLYQSVFLKICLKNEDMKKDYLINYYLSMLHLLTTAIKENIEVRIVHTIVHNILQVTQISGFDIEHKQDFAKITDNSIWQNFCKAVLKASLKIKTVNESIESGSKLLCLLTKLIKLFYSKDHEDIITLFDMVTSHSEFLNVMLSHHSLEIKSRLVENLFALISINKSVMKPQQIPVYLSAYGATTGSCDKIILSILHYYESNGLPVNEYKPYVWGDSAANYYAVRKSRTSSLWGHPTPNQVLNLFDKDIIVKTVHNFPVNQKLDYNYELPEYNEIGVLNKKESFKTVLNEAFNEYNIKQNDNESAIKCLLEKSRFETIMLKFKENDITDFSHIDADEEIYDPVFVFSLLSHLLAPGSVASCFKLLRTGLLSVPVMALSSHCPMMRSAAYHVLHRFCMLLETETKHKNDKLFLGDFITTLRMSLSTAVTDSTNEIDGQNPRLPAVGALYLAKALMVSTAPFDPLYKPVNNFFIAKQIVDLTNVPDFLSLFHDSDVESVDRRQWILDIIKDGTKTMTDVNVVFKSMCLKMIMDFYSTELCDRKTKEKIVIALNSIITVPKAFDILIKGYGFLSWLHYAVRQIRRDEKCVVIQMFDLIKNMFYSLRIDSLLKFSLTNNVNGKIDAMSNLKVDKEIEFKILLILIDLSNYLEGLELTELYEYVGTYKFVSKKTIKLLTKKQILNVINKCIPLLNVDESVDLLSKAVVNGARILKSKKIINLEDISMDNCIIKELTILVQTYLT</sequence>